<dbReference type="Proteomes" id="UP001324115">
    <property type="component" value="Unassembled WGS sequence"/>
</dbReference>
<keyword evidence="3" id="KW-1185">Reference proteome</keyword>
<evidence type="ECO:0008006" key="4">
    <source>
        <dbReference type="Google" id="ProtNLM"/>
    </source>
</evidence>
<feature type="transmembrane region" description="Helical" evidence="1">
    <location>
        <begin position="21"/>
        <end position="39"/>
    </location>
</feature>
<keyword evidence="1" id="KW-0472">Membrane</keyword>
<evidence type="ECO:0000313" key="2">
    <source>
        <dbReference type="EMBL" id="KAK4589189.1"/>
    </source>
</evidence>
<dbReference type="AlphaFoldDB" id="A0AAN7FBQ3"/>
<gene>
    <name evidence="2" type="ORF">RGQ29_019969</name>
</gene>
<comment type="caution">
    <text evidence="2">The sequence shown here is derived from an EMBL/GenBank/DDBJ whole genome shotgun (WGS) entry which is preliminary data.</text>
</comment>
<proteinExistence type="predicted"/>
<dbReference type="EMBL" id="JAXUIC010000005">
    <property type="protein sequence ID" value="KAK4589189.1"/>
    <property type="molecule type" value="Genomic_DNA"/>
</dbReference>
<accession>A0AAN7FBQ3</accession>
<evidence type="ECO:0000313" key="3">
    <source>
        <dbReference type="Proteomes" id="UP001324115"/>
    </source>
</evidence>
<organism evidence="2 3">
    <name type="scientific">Quercus rubra</name>
    <name type="common">Northern red oak</name>
    <name type="synonym">Quercus borealis</name>
    <dbReference type="NCBI Taxonomy" id="3512"/>
    <lineage>
        <taxon>Eukaryota</taxon>
        <taxon>Viridiplantae</taxon>
        <taxon>Streptophyta</taxon>
        <taxon>Embryophyta</taxon>
        <taxon>Tracheophyta</taxon>
        <taxon>Spermatophyta</taxon>
        <taxon>Magnoliopsida</taxon>
        <taxon>eudicotyledons</taxon>
        <taxon>Gunneridae</taxon>
        <taxon>Pentapetalae</taxon>
        <taxon>rosids</taxon>
        <taxon>fabids</taxon>
        <taxon>Fagales</taxon>
        <taxon>Fagaceae</taxon>
        <taxon>Quercus</taxon>
    </lineage>
</organism>
<sequence>MAAKGIQTCCVCPICDEAPKSLLHALISCDFALSVWSLWHDCPIDLLLKATDFNDLELQLYSSPFALYLDFFFAIAWSIWCNRNKLIHDENSMSPLQVLEIAKNLVENFREASSWDFHSPPSPQCGWVASLSSYFKVNVDGASSIDGSGVFGVGVVIRDELCVVVAALCKALPMHYPAEWT</sequence>
<evidence type="ECO:0000256" key="1">
    <source>
        <dbReference type="SAM" id="Phobius"/>
    </source>
</evidence>
<feature type="transmembrane region" description="Helical" evidence="1">
    <location>
        <begin position="59"/>
        <end position="80"/>
    </location>
</feature>
<keyword evidence="1" id="KW-0812">Transmembrane</keyword>
<name>A0AAN7FBQ3_QUERU</name>
<protein>
    <recommendedName>
        <fullName evidence="4">Reverse transcriptase zinc-binding domain-containing protein</fullName>
    </recommendedName>
</protein>
<keyword evidence="1" id="KW-1133">Transmembrane helix</keyword>
<reference evidence="2 3" key="1">
    <citation type="journal article" date="2023" name="G3 (Bethesda)">
        <title>A haplotype-resolved chromosome-scale genome for Quercus rubra L. provides insights into the genetics of adaptive traits for red oak species.</title>
        <authorList>
            <person name="Kapoor B."/>
            <person name="Jenkins J."/>
            <person name="Schmutz J."/>
            <person name="Zhebentyayeva T."/>
            <person name="Kuelheim C."/>
            <person name="Coggeshall M."/>
            <person name="Heim C."/>
            <person name="Lasky J.R."/>
            <person name="Leites L."/>
            <person name="Islam-Faridi N."/>
            <person name="Romero-Severson J."/>
            <person name="DeLeo V.L."/>
            <person name="Lucas S.M."/>
            <person name="Lazic D."/>
            <person name="Gailing O."/>
            <person name="Carlson J."/>
            <person name="Staton M."/>
        </authorList>
    </citation>
    <scope>NUCLEOTIDE SEQUENCE [LARGE SCALE GENOMIC DNA]</scope>
    <source>
        <strain evidence="2">Pseudo-F2</strain>
    </source>
</reference>